<sequence>MMKEEMKGAILQQQEAYIAQKSAAAAEAAGCQEQASTFQIEATYHSAAALAQLQPAALPPVVAGEAVPDEAQLASNGGGWSVRDTLATPDPPALAASFVRTELLAQSRLDILALGIDAAATACSDPLTKMLVHQAGLAHAAAFKLVDRAIDQDSPAETARLMNSAARMMGTFQQAMVTLHRLRNGGQQTVTVQHINVSANQALVTGSMATGAELSHGGIGER</sequence>
<proteinExistence type="predicted"/>
<protein>
    <submittedName>
        <fullName evidence="1">Uncharacterized protein</fullName>
    </submittedName>
</protein>
<comment type="caution">
    <text evidence="1">The sequence shown here is derived from an EMBL/GenBank/DDBJ whole genome shotgun (WGS) entry which is preliminary data.</text>
</comment>
<reference evidence="2" key="1">
    <citation type="journal article" date="2019" name="Int. J. Syst. Evol. Microbiol.">
        <title>The Global Catalogue of Microorganisms (GCM) 10K type strain sequencing project: providing services to taxonomists for standard genome sequencing and annotation.</title>
        <authorList>
            <consortium name="The Broad Institute Genomics Platform"/>
            <consortium name="The Broad Institute Genome Sequencing Center for Infectious Disease"/>
            <person name="Wu L."/>
            <person name="Ma J."/>
        </authorList>
    </citation>
    <scope>NUCLEOTIDE SEQUENCE [LARGE SCALE GENOMIC DNA]</scope>
    <source>
        <strain evidence="2">CCUG 38813</strain>
    </source>
</reference>
<gene>
    <name evidence="1" type="ORF">ACFPOU_16195</name>
</gene>
<dbReference type="Proteomes" id="UP001596031">
    <property type="component" value="Unassembled WGS sequence"/>
</dbReference>
<evidence type="ECO:0000313" key="1">
    <source>
        <dbReference type="EMBL" id="MFC5512659.1"/>
    </source>
</evidence>
<dbReference type="RefSeq" id="WP_379723381.1">
    <property type="nucleotide sequence ID" value="NZ_JBHSMS010000051.1"/>
</dbReference>
<organism evidence="1 2">
    <name type="scientific">Massilia jejuensis</name>
    <dbReference type="NCBI Taxonomy" id="648894"/>
    <lineage>
        <taxon>Bacteria</taxon>
        <taxon>Pseudomonadati</taxon>
        <taxon>Pseudomonadota</taxon>
        <taxon>Betaproteobacteria</taxon>
        <taxon>Burkholderiales</taxon>
        <taxon>Oxalobacteraceae</taxon>
        <taxon>Telluria group</taxon>
        <taxon>Massilia</taxon>
    </lineage>
</organism>
<evidence type="ECO:0000313" key="2">
    <source>
        <dbReference type="Proteomes" id="UP001596031"/>
    </source>
</evidence>
<accession>A0ABW0PKW2</accession>
<name>A0ABW0PKW2_9BURK</name>
<keyword evidence="2" id="KW-1185">Reference proteome</keyword>
<dbReference type="EMBL" id="JBHSMS010000051">
    <property type="protein sequence ID" value="MFC5512659.1"/>
    <property type="molecule type" value="Genomic_DNA"/>
</dbReference>